<gene>
    <name evidence="11" type="ORF">SK128_013584</name>
</gene>
<dbReference type="Pfam" id="PF13912">
    <property type="entry name" value="zf-C2H2_6"/>
    <property type="match status" value="1"/>
</dbReference>
<dbReference type="GO" id="GO:0008270">
    <property type="term" value="F:zinc ion binding"/>
    <property type="evidence" value="ECO:0007669"/>
    <property type="project" value="UniProtKB-KW"/>
</dbReference>
<feature type="domain" description="C2H2-type" evidence="10">
    <location>
        <begin position="45"/>
        <end position="72"/>
    </location>
</feature>
<dbReference type="Pfam" id="PF00096">
    <property type="entry name" value="zf-C2H2"/>
    <property type="match status" value="6"/>
</dbReference>
<evidence type="ECO:0000313" key="12">
    <source>
        <dbReference type="Proteomes" id="UP001381693"/>
    </source>
</evidence>
<evidence type="ECO:0000256" key="2">
    <source>
        <dbReference type="ARBA" id="ARBA00022723"/>
    </source>
</evidence>
<keyword evidence="4 9" id="KW-0863">Zinc-finger</keyword>
<dbReference type="Proteomes" id="UP001381693">
    <property type="component" value="Unassembled WGS sequence"/>
</dbReference>
<evidence type="ECO:0000259" key="10">
    <source>
        <dbReference type="PROSITE" id="PS50157"/>
    </source>
</evidence>
<dbReference type="FunFam" id="3.30.160.60:FF:000446">
    <property type="entry name" value="Zinc finger protein"/>
    <property type="match status" value="1"/>
</dbReference>
<dbReference type="FunFam" id="3.30.160.60:FF:000145">
    <property type="entry name" value="Zinc finger protein 574"/>
    <property type="match status" value="1"/>
</dbReference>
<organism evidence="11 12">
    <name type="scientific">Halocaridina rubra</name>
    <name type="common">Hawaiian red shrimp</name>
    <dbReference type="NCBI Taxonomy" id="373956"/>
    <lineage>
        <taxon>Eukaryota</taxon>
        <taxon>Metazoa</taxon>
        <taxon>Ecdysozoa</taxon>
        <taxon>Arthropoda</taxon>
        <taxon>Crustacea</taxon>
        <taxon>Multicrustacea</taxon>
        <taxon>Malacostraca</taxon>
        <taxon>Eumalacostraca</taxon>
        <taxon>Eucarida</taxon>
        <taxon>Decapoda</taxon>
        <taxon>Pleocyemata</taxon>
        <taxon>Caridea</taxon>
        <taxon>Atyoidea</taxon>
        <taxon>Atyidae</taxon>
        <taxon>Halocaridina</taxon>
    </lineage>
</organism>
<evidence type="ECO:0000256" key="8">
    <source>
        <dbReference type="ARBA" id="ARBA00023242"/>
    </source>
</evidence>
<feature type="domain" description="C2H2-type" evidence="10">
    <location>
        <begin position="495"/>
        <end position="522"/>
    </location>
</feature>
<dbReference type="FunFam" id="3.30.160.60:FF:000065">
    <property type="entry name" value="B-cell CLL/lymphoma 6, member B"/>
    <property type="match status" value="1"/>
</dbReference>
<accession>A0AAN8WQD1</accession>
<keyword evidence="12" id="KW-1185">Reference proteome</keyword>
<dbReference type="PROSITE" id="PS50157">
    <property type="entry name" value="ZINC_FINGER_C2H2_2"/>
    <property type="match status" value="11"/>
</dbReference>
<feature type="domain" description="C2H2-type" evidence="10">
    <location>
        <begin position="439"/>
        <end position="466"/>
    </location>
</feature>
<keyword evidence="7" id="KW-0804">Transcription</keyword>
<reference evidence="11 12" key="1">
    <citation type="submission" date="2023-11" db="EMBL/GenBank/DDBJ databases">
        <title>Halocaridina rubra genome assembly.</title>
        <authorList>
            <person name="Smith C."/>
        </authorList>
    </citation>
    <scope>NUCLEOTIDE SEQUENCE [LARGE SCALE GENOMIC DNA]</scope>
    <source>
        <strain evidence="11">EP-1</strain>
        <tissue evidence="11">Whole</tissue>
    </source>
</reference>
<dbReference type="InterPro" id="IPR013087">
    <property type="entry name" value="Znf_C2H2_type"/>
</dbReference>
<dbReference type="PROSITE" id="PS00028">
    <property type="entry name" value="ZINC_FINGER_C2H2_1"/>
    <property type="match status" value="12"/>
</dbReference>
<comment type="caution">
    <text evidence="11">The sequence shown here is derived from an EMBL/GenBank/DDBJ whole genome shotgun (WGS) entry which is preliminary data.</text>
</comment>
<evidence type="ECO:0000313" key="11">
    <source>
        <dbReference type="EMBL" id="KAK7070305.1"/>
    </source>
</evidence>
<dbReference type="GO" id="GO:0005634">
    <property type="term" value="C:nucleus"/>
    <property type="evidence" value="ECO:0007669"/>
    <property type="project" value="UniProtKB-SubCell"/>
</dbReference>
<dbReference type="FunFam" id="3.30.160.60:FF:001498">
    <property type="entry name" value="Zinc finger protein 404"/>
    <property type="match status" value="1"/>
</dbReference>
<protein>
    <recommendedName>
        <fullName evidence="10">C2H2-type domain-containing protein</fullName>
    </recommendedName>
</protein>
<dbReference type="Gene3D" id="3.30.160.60">
    <property type="entry name" value="Classic Zinc Finger"/>
    <property type="match status" value="11"/>
</dbReference>
<dbReference type="InterPro" id="IPR050331">
    <property type="entry name" value="Zinc_finger"/>
</dbReference>
<evidence type="ECO:0000256" key="4">
    <source>
        <dbReference type="ARBA" id="ARBA00022771"/>
    </source>
</evidence>
<evidence type="ECO:0000256" key="6">
    <source>
        <dbReference type="ARBA" id="ARBA00023015"/>
    </source>
</evidence>
<evidence type="ECO:0000256" key="5">
    <source>
        <dbReference type="ARBA" id="ARBA00022833"/>
    </source>
</evidence>
<feature type="domain" description="C2H2-type" evidence="10">
    <location>
        <begin position="101"/>
        <end position="128"/>
    </location>
</feature>
<evidence type="ECO:0000256" key="3">
    <source>
        <dbReference type="ARBA" id="ARBA00022737"/>
    </source>
</evidence>
<keyword evidence="2" id="KW-0479">Metal-binding</keyword>
<dbReference type="GO" id="GO:0006357">
    <property type="term" value="P:regulation of transcription by RNA polymerase II"/>
    <property type="evidence" value="ECO:0007669"/>
    <property type="project" value="UniProtKB-ARBA"/>
</dbReference>
<dbReference type="PANTHER" id="PTHR16515:SF49">
    <property type="entry name" value="GASTRULA ZINC FINGER PROTEIN XLCGF49.1-LIKE-RELATED"/>
    <property type="match status" value="1"/>
</dbReference>
<dbReference type="SUPFAM" id="SSF57667">
    <property type="entry name" value="beta-beta-alpha zinc fingers"/>
    <property type="match status" value="7"/>
</dbReference>
<keyword evidence="6" id="KW-0805">Transcription regulation</keyword>
<dbReference type="EMBL" id="JAXCGZ010015433">
    <property type="protein sequence ID" value="KAK7070305.1"/>
    <property type="molecule type" value="Genomic_DNA"/>
</dbReference>
<feature type="domain" description="C2H2-type" evidence="10">
    <location>
        <begin position="158"/>
        <end position="186"/>
    </location>
</feature>
<feature type="domain" description="C2H2-type" evidence="10">
    <location>
        <begin position="73"/>
        <end position="100"/>
    </location>
</feature>
<dbReference type="FunFam" id="3.30.160.60:FF:001182">
    <property type="entry name" value="Zinc finger, C2H2 type"/>
    <property type="match status" value="1"/>
</dbReference>
<dbReference type="FunFam" id="3.30.160.60:FF:001289">
    <property type="entry name" value="Zinc finger protein 574"/>
    <property type="match status" value="1"/>
</dbReference>
<dbReference type="GO" id="GO:1990837">
    <property type="term" value="F:sequence-specific double-stranded DNA binding"/>
    <property type="evidence" value="ECO:0007669"/>
    <property type="project" value="UniProtKB-ARBA"/>
</dbReference>
<evidence type="ECO:0000256" key="9">
    <source>
        <dbReference type="PROSITE-ProRule" id="PRU00042"/>
    </source>
</evidence>
<name>A0AAN8WQD1_HALRR</name>
<keyword evidence="5" id="KW-0862">Zinc</keyword>
<evidence type="ECO:0000256" key="1">
    <source>
        <dbReference type="ARBA" id="ARBA00004123"/>
    </source>
</evidence>
<dbReference type="InterPro" id="IPR036236">
    <property type="entry name" value="Znf_C2H2_sf"/>
</dbReference>
<sequence length="611" mass="70801">MTNIIMNMKSHSDQMSYPCEVCNKRFSRSWYLKMHMKIHTGERPHSCDICGKNFIQKGNLQKHYRQHTGDKPYICDICLKAFASSNHLRNHARVHSGEKPYPCKICGKSFSQEGNLYTHMKMHSGERPHLCKFCKKCFVRKHDLETHVRGMHLITKSYSCPYCTKVFNNMNSFVFHMKSAHSCMKPFKCEICCSNFDASSTFCKHISQHSHFENNLSFQRDKKTASLLASVNDVPTADITWKQTPELHTKENVNTTVDRSNQRHSSLLLGENSVKIFKEKGDHITIVINSEDTLASGNTDGVKHESHKLYSEGTDIPKSKVFHYKDSSVFSTSTENAVLTVGKKKDKLRKRRLRCSNCLRLFASKRSLNLHKSKKHPENTSIDFTQQCIQKVSDVQTHDFISISDNREKLHKYMISNKGFNLKANIERDMQLRLGERPFICVLCSQSFTQGYHLMMHMRTHPGEKPYICEVCKREFFQVGNLMDHMRMHNNETTYSCGMCDMSFALKNGLVAHERLHIHKSPLVCKICGKRFKRCFLLSRHMKVHTGDRPYKSSMCDKLFKHLSSQQRHLQSHVSNVALIDKELEKPDDIKIECVEDEVTDCIQIELEIDE</sequence>
<dbReference type="FunFam" id="3.30.160.60:FF:000303">
    <property type="entry name" value="Zinc finger protein 41"/>
    <property type="match status" value="1"/>
</dbReference>
<keyword evidence="3" id="KW-0677">Repeat</keyword>
<feature type="domain" description="C2H2-type" evidence="10">
    <location>
        <begin position="17"/>
        <end position="44"/>
    </location>
</feature>
<dbReference type="SMART" id="SM00355">
    <property type="entry name" value="ZnF_C2H2"/>
    <property type="match status" value="13"/>
</dbReference>
<keyword evidence="8" id="KW-0539">Nucleus</keyword>
<proteinExistence type="predicted"/>
<evidence type="ECO:0000256" key="7">
    <source>
        <dbReference type="ARBA" id="ARBA00023163"/>
    </source>
</evidence>
<comment type="subcellular location">
    <subcellularLocation>
        <location evidence="1">Nucleus</location>
    </subcellularLocation>
</comment>
<feature type="domain" description="C2H2-type" evidence="10">
    <location>
        <begin position="129"/>
        <end position="157"/>
    </location>
</feature>
<dbReference type="PANTHER" id="PTHR16515">
    <property type="entry name" value="PR DOMAIN ZINC FINGER PROTEIN"/>
    <property type="match status" value="1"/>
</dbReference>
<dbReference type="AlphaFoldDB" id="A0AAN8WQD1"/>
<feature type="domain" description="C2H2-type" evidence="10">
    <location>
        <begin position="467"/>
        <end position="494"/>
    </location>
</feature>
<feature type="domain" description="C2H2-type" evidence="10">
    <location>
        <begin position="353"/>
        <end position="381"/>
    </location>
</feature>
<feature type="domain" description="C2H2-type" evidence="10">
    <location>
        <begin position="523"/>
        <end position="550"/>
    </location>
</feature>